<dbReference type="KEGG" id="plon:Pla110_43100"/>
<dbReference type="EMBL" id="CP036281">
    <property type="protein sequence ID" value="QDU82552.1"/>
    <property type="molecule type" value="Genomic_DNA"/>
</dbReference>
<reference evidence="1 2" key="1">
    <citation type="submission" date="2019-02" db="EMBL/GenBank/DDBJ databases">
        <title>Deep-cultivation of Planctomycetes and their phenomic and genomic characterization uncovers novel biology.</title>
        <authorList>
            <person name="Wiegand S."/>
            <person name="Jogler M."/>
            <person name="Boedeker C."/>
            <person name="Pinto D."/>
            <person name="Vollmers J."/>
            <person name="Rivas-Marin E."/>
            <person name="Kohn T."/>
            <person name="Peeters S.H."/>
            <person name="Heuer A."/>
            <person name="Rast P."/>
            <person name="Oberbeckmann S."/>
            <person name="Bunk B."/>
            <person name="Jeske O."/>
            <person name="Meyerdierks A."/>
            <person name="Storesund J.E."/>
            <person name="Kallscheuer N."/>
            <person name="Luecker S."/>
            <person name="Lage O.M."/>
            <person name="Pohl T."/>
            <person name="Merkel B.J."/>
            <person name="Hornburger P."/>
            <person name="Mueller R.-W."/>
            <person name="Bruemmer F."/>
            <person name="Labrenz M."/>
            <person name="Spormann A.M."/>
            <person name="Op den Camp H."/>
            <person name="Overmann J."/>
            <person name="Amann R."/>
            <person name="Jetten M.S.M."/>
            <person name="Mascher T."/>
            <person name="Medema M.H."/>
            <person name="Devos D.P."/>
            <person name="Kaster A.-K."/>
            <person name="Ovreas L."/>
            <person name="Rohde M."/>
            <person name="Galperin M.Y."/>
            <person name="Jogler C."/>
        </authorList>
    </citation>
    <scope>NUCLEOTIDE SEQUENCE [LARGE SCALE GENOMIC DNA]</scope>
    <source>
        <strain evidence="1 2">Pla110</strain>
    </source>
</reference>
<protein>
    <submittedName>
        <fullName evidence="1">Uncharacterized protein</fullName>
    </submittedName>
</protein>
<dbReference type="OrthoDB" id="9553489at2"/>
<accession>A0A518CTI7</accession>
<evidence type="ECO:0000313" key="1">
    <source>
        <dbReference type="EMBL" id="QDU82552.1"/>
    </source>
</evidence>
<dbReference type="Proteomes" id="UP000317178">
    <property type="component" value="Chromosome"/>
</dbReference>
<dbReference type="AlphaFoldDB" id="A0A518CTI7"/>
<dbReference type="RefSeq" id="WP_144998847.1">
    <property type="nucleotide sequence ID" value="NZ_CP036281.1"/>
</dbReference>
<proteinExistence type="predicted"/>
<evidence type="ECO:0000313" key="2">
    <source>
        <dbReference type="Proteomes" id="UP000317178"/>
    </source>
</evidence>
<keyword evidence="2" id="KW-1185">Reference proteome</keyword>
<gene>
    <name evidence="1" type="ORF">Pla110_43100</name>
</gene>
<name>A0A518CTI7_9PLAN</name>
<organism evidence="1 2">
    <name type="scientific">Polystyrenella longa</name>
    <dbReference type="NCBI Taxonomy" id="2528007"/>
    <lineage>
        <taxon>Bacteria</taxon>
        <taxon>Pseudomonadati</taxon>
        <taxon>Planctomycetota</taxon>
        <taxon>Planctomycetia</taxon>
        <taxon>Planctomycetales</taxon>
        <taxon>Planctomycetaceae</taxon>
        <taxon>Polystyrenella</taxon>
    </lineage>
</organism>
<sequence>MDTKHEDPNDARLYNELFDDFLEISPNALEFRDYKALVIPNLLNPLEAEWLAESFGIGKKIDVLITDGNKKRIGYQTRISKRDVFIQTIFENPIYNLLVGKFDMGFFFKPDSNRFTIIFGKESFVRDSWRGTVDTARILYFDYWADDYGIDSAEYKDLLRVWKKYEPYFPKS</sequence>